<reference evidence="13 14" key="1">
    <citation type="journal article" date="2016" name="Mol. Biol. Evol.">
        <title>Comparative Genomics of Early-Diverging Mushroom-Forming Fungi Provides Insights into the Origins of Lignocellulose Decay Capabilities.</title>
        <authorList>
            <person name="Nagy L.G."/>
            <person name="Riley R."/>
            <person name="Tritt A."/>
            <person name="Adam C."/>
            <person name="Daum C."/>
            <person name="Floudas D."/>
            <person name="Sun H."/>
            <person name="Yadav J.S."/>
            <person name="Pangilinan J."/>
            <person name="Larsson K.H."/>
            <person name="Matsuura K."/>
            <person name="Barry K."/>
            <person name="Labutti K."/>
            <person name="Kuo R."/>
            <person name="Ohm R.A."/>
            <person name="Bhattacharya S.S."/>
            <person name="Shirouzu T."/>
            <person name="Yoshinaga Y."/>
            <person name="Martin F.M."/>
            <person name="Grigoriev I.V."/>
            <person name="Hibbett D.S."/>
        </authorList>
    </citation>
    <scope>NUCLEOTIDE SEQUENCE [LARGE SCALE GENOMIC DNA]</scope>
    <source>
        <strain evidence="13 14">CBS 109695</strain>
    </source>
</reference>
<keyword evidence="6 11" id="KW-0862">Zinc</keyword>
<dbReference type="GO" id="GO:0008270">
    <property type="term" value="F:zinc ion binding"/>
    <property type="evidence" value="ECO:0007669"/>
    <property type="project" value="InterPro"/>
</dbReference>
<dbReference type="InterPro" id="IPR002328">
    <property type="entry name" value="ADH_Zn_CS"/>
</dbReference>
<keyword evidence="8" id="KW-0560">Oxidoreductase</keyword>
<dbReference type="FunFam" id="3.40.50.720:FF:000158">
    <property type="entry name" value="Zinc-binding alcohol dehydrogenase"/>
    <property type="match status" value="1"/>
</dbReference>
<keyword evidence="5 11" id="KW-0479">Metal-binding</keyword>
<dbReference type="InterPro" id="IPR036291">
    <property type="entry name" value="NAD(P)-bd_dom_sf"/>
</dbReference>
<dbReference type="InterPro" id="IPR013154">
    <property type="entry name" value="ADH-like_N"/>
</dbReference>
<dbReference type="InterPro" id="IPR013149">
    <property type="entry name" value="ADH-like_C"/>
</dbReference>
<comment type="similarity">
    <text evidence="2 11">Belongs to the zinc-containing alcohol dehydrogenase family.</text>
</comment>
<dbReference type="Proteomes" id="UP000076532">
    <property type="component" value="Unassembled WGS sequence"/>
</dbReference>
<dbReference type="AlphaFoldDB" id="A0A166LGZ2"/>
<comment type="cofactor">
    <cofactor evidence="1 11">
        <name>Zn(2+)</name>
        <dbReference type="ChEBI" id="CHEBI:29105"/>
    </cofactor>
</comment>
<accession>A0A166LGZ2</accession>
<evidence type="ECO:0000256" key="8">
    <source>
        <dbReference type="ARBA" id="ARBA00023002"/>
    </source>
</evidence>
<keyword evidence="4" id="KW-0597">Phosphoprotein</keyword>
<dbReference type="SUPFAM" id="SSF50129">
    <property type="entry name" value="GroES-like"/>
    <property type="match status" value="1"/>
</dbReference>
<evidence type="ECO:0000256" key="11">
    <source>
        <dbReference type="RuleBase" id="RU361277"/>
    </source>
</evidence>
<gene>
    <name evidence="13" type="ORF">FIBSPDRAFT_469744</name>
</gene>
<dbReference type="PROSITE" id="PS00059">
    <property type="entry name" value="ADH_ZINC"/>
    <property type="match status" value="1"/>
</dbReference>
<dbReference type="InterPro" id="IPR047109">
    <property type="entry name" value="CAD-like"/>
</dbReference>
<keyword evidence="14" id="KW-1185">Reference proteome</keyword>
<sequence length="360" mass="38911">MSSVTKNPIVWKGYAIHDNKKYRDFKVIDFEPKTAGDYDVDIAIKYCGVCASDHHTISGGWGETILPLITGHEVTGIATKVGPKVKDIKVGDRVGVGAQICSCMECKPCKTDNENYCPNLVDTYNAKYPNGDIAHGGYSTRIRAHEQFVFPIPDNLDLADAAPMLCGGLTTFSPLIRNGAGTTAKKVGVVGIGGLGHFALMWAKALGAEVYAFSHSPSKKEDALKLGADHFIDTSNKSFADPLVGEIDLIVSTASNVEHLPLAEYLSTLSVHGKLIYVGMPEDSLPPIKSQQLSSNGCFIGSSHIGNKKEAIQMLKLAADKGLQTWKSVIPMKDAGKAIQAIEENTIRFRTVLQQDIIEY</sequence>
<name>A0A166LGZ2_9AGAM</name>
<evidence type="ECO:0000256" key="10">
    <source>
        <dbReference type="ARBA" id="ARBA00050997"/>
    </source>
</evidence>
<dbReference type="EC" id="1.1.1.2" evidence="9"/>
<evidence type="ECO:0000256" key="2">
    <source>
        <dbReference type="ARBA" id="ARBA00008072"/>
    </source>
</evidence>
<comment type="catalytic activity">
    <reaction evidence="10">
        <text>a primary alcohol + NADP(+) = an aldehyde + NADPH + H(+)</text>
        <dbReference type="Rhea" id="RHEA:15937"/>
        <dbReference type="ChEBI" id="CHEBI:15378"/>
        <dbReference type="ChEBI" id="CHEBI:15734"/>
        <dbReference type="ChEBI" id="CHEBI:17478"/>
        <dbReference type="ChEBI" id="CHEBI:57783"/>
        <dbReference type="ChEBI" id="CHEBI:58349"/>
        <dbReference type="EC" id="1.1.1.2"/>
    </reaction>
    <physiologicalReaction direction="left-to-right" evidence="10">
        <dbReference type="Rhea" id="RHEA:15938"/>
    </physiologicalReaction>
    <physiologicalReaction direction="right-to-left" evidence="10">
        <dbReference type="Rhea" id="RHEA:15939"/>
    </physiologicalReaction>
</comment>
<dbReference type="GO" id="GO:0008106">
    <property type="term" value="F:alcohol dehydrogenase (NADP+) activity"/>
    <property type="evidence" value="ECO:0007669"/>
    <property type="project" value="UniProtKB-EC"/>
</dbReference>
<evidence type="ECO:0000256" key="5">
    <source>
        <dbReference type="ARBA" id="ARBA00022723"/>
    </source>
</evidence>
<feature type="domain" description="Enoyl reductase (ER)" evidence="12">
    <location>
        <begin position="23"/>
        <end position="353"/>
    </location>
</feature>
<dbReference type="CDD" id="cd05283">
    <property type="entry name" value="CAD1"/>
    <property type="match status" value="1"/>
</dbReference>
<dbReference type="InterPro" id="IPR029752">
    <property type="entry name" value="D-isomer_DH_CS1"/>
</dbReference>
<dbReference type="PANTHER" id="PTHR42683">
    <property type="entry name" value="ALDEHYDE REDUCTASE"/>
    <property type="match status" value="1"/>
</dbReference>
<evidence type="ECO:0000259" key="12">
    <source>
        <dbReference type="SMART" id="SM00829"/>
    </source>
</evidence>
<comment type="subunit">
    <text evidence="3">Homodimer.</text>
</comment>
<dbReference type="SMART" id="SM00829">
    <property type="entry name" value="PKS_ER"/>
    <property type="match status" value="1"/>
</dbReference>
<protein>
    <recommendedName>
        <fullName evidence="9">alcohol dehydrogenase (NADP(+))</fullName>
        <ecNumber evidence="9">1.1.1.2</ecNumber>
    </recommendedName>
</protein>
<organism evidence="13 14">
    <name type="scientific">Athelia psychrophila</name>
    <dbReference type="NCBI Taxonomy" id="1759441"/>
    <lineage>
        <taxon>Eukaryota</taxon>
        <taxon>Fungi</taxon>
        <taxon>Dikarya</taxon>
        <taxon>Basidiomycota</taxon>
        <taxon>Agaricomycotina</taxon>
        <taxon>Agaricomycetes</taxon>
        <taxon>Agaricomycetidae</taxon>
        <taxon>Atheliales</taxon>
        <taxon>Atheliaceae</taxon>
        <taxon>Athelia</taxon>
    </lineage>
</organism>
<dbReference type="STRING" id="436010.A0A166LGZ2"/>
<evidence type="ECO:0000313" key="13">
    <source>
        <dbReference type="EMBL" id="KZP22945.1"/>
    </source>
</evidence>
<dbReference type="InterPro" id="IPR011032">
    <property type="entry name" value="GroES-like_sf"/>
</dbReference>
<evidence type="ECO:0000256" key="1">
    <source>
        <dbReference type="ARBA" id="ARBA00001947"/>
    </source>
</evidence>
<evidence type="ECO:0000313" key="14">
    <source>
        <dbReference type="Proteomes" id="UP000076532"/>
    </source>
</evidence>
<dbReference type="GO" id="GO:0006066">
    <property type="term" value="P:alcohol metabolic process"/>
    <property type="evidence" value="ECO:0007669"/>
    <property type="project" value="UniProtKB-ARBA"/>
</dbReference>
<proteinExistence type="inferred from homology"/>
<dbReference type="Pfam" id="PF00107">
    <property type="entry name" value="ADH_zinc_N"/>
    <property type="match status" value="1"/>
</dbReference>
<dbReference type="PROSITE" id="PS00065">
    <property type="entry name" value="D_2_HYDROXYACID_DH_1"/>
    <property type="match status" value="1"/>
</dbReference>
<evidence type="ECO:0000256" key="6">
    <source>
        <dbReference type="ARBA" id="ARBA00022833"/>
    </source>
</evidence>
<evidence type="ECO:0000256" key="7">
    <source>
        <dbReference type="ARBA" id="ARBA00022857"/>
    </source>
</evidence>
<dbReference type="SUPFAM" id="SSF51735">
    <property type="entry name" value="NAD(P)-binding Rossmann-fold domains"/>
    <property type="match status" value="1"/>
</dbReference>
<evidence type="ECO:0000256" key="9">
    <source>
        <dbReference type="ARBA" id="ARBA00024074"/>
    </source>
</evidence>
<dbReference type="InterPro" id="IPR020843">
    <property type="entry name" value="ER"/>
</dbReference>
<dbReference type="Pfam" id="PF08240">
    <property type="entry name" value="ADH_N"/>
    <property type="match status" value="1"/>
</dbReference>
<dbReference type="Gene3D" id="3.40.50.720">
    <property type="entry name" value="NAD(P)-binding Rossmann-like Domain"/>
    <property type="match status" value="1"/>
</dbReference>
<keyword evidence="7" id="KW-0521">NADP</keyword>
<dbReference type="EMBL" id="KV417536">
    <property type="protein sequence ID" value="KZP22945.1"/>
    <property type="molecule type" value="Genomic_DNA"/>
</dbReference>
<evidence type="ECO:0000256" key="4">
    <source>
        <dbReference type="ARBA" id="ARBA00022553"/>
    </source>
</evidence>
<dbReference type="OrthoDB" id="1879366at2759"/>
<dbReference type="Gene3D" id="3.90.180.10">
    <property type="entry name" value="Medium-chain alcohol dehydrogenases, catalytic domain"/>
    <property type="match status" value="1"/>
</dbReference>
<evidence type="ECO:0000256" key="3">
    <source>
        <dbReference type="ARBA" id="ARBA00011738"/>
    </source>
</evidence>